<evidence type="ECO:0000256" key="1">
    <source>
        <dbReference type="SAM" id="MobiDB-lite"/>
    </source>
</evidence>
<keyword evidence="3" id="KW-1185">Reference proteome</keyword>
<proteinExistence type="predicted"/>
<comment type="caution">
    <text evidence="2">The sequence shown here is derived from an EMBL/GenBank/DDBJ whole genome shotgun (WGS) entry which is preliminary data.</text>
</comment>
<dbReference type="EMBL" id="JANPWB010000013">
    <property type="protein sequence ID" value="KAJ1103843.1"/>
    <property type="molecule type" value="Genomic_DNA"/>
</dbReference>
<reference evidence="2" key="1">
    <citation type="journal article" date="2022" name="bioRxiv">
        <title>Sequencing and chromosome-scale assembly of the giantPleurodeles waltlgenome.</title>
        <authorList>
            <person name="Brown T."/>
            <person name="Elewa A."/>
            <person name="Iarovenko S."/>
            <person name="Subramanian E."/>
            <person name="Araus A.J."/>
            <person name="Petzold A."/>
            <person name="Susuki M."/>
            <person name="Suzuki K.-i.T."/>
            <person name="Hayashi T."/>
            <person name="Toyoda A."/>
            <person name="Oliveira C."/>
            <person name="Osipova E."/>
            <person name="Leigh N.D."/>
            <person name="Simon A."/>
            <person name="Yun M.H."/>
        </authorList>
    </citation>
    <scope>NUCLEOTIDE SEQUENCE</scope>
    <source>
        <strain evidence="2">20211129_DDA</strain>
        <tissue evidence="2">Liver</tissue>
    </source>
</reference>
<feature type="compositionally biased region" description="Basic and acidic residues" evidence="1">
    <location>
        <begin position="1"/>
        <end position="19"/>
    </location>
</feature>
<feature type="region of interest" description="Disordered" evidence="1">
    <location>
        <begin position="1"/>
        <end position="85"/>
    </location>
</feature>
<feature type="compositionally biased region" description="Basic and acidic residues" evidence="1">
    <location>
        <begin position="28"/>
        <end position="51"/>
    </location>
</feature>
<name>A0AAV7MS91_PLEWA</name>
<accession>A0AAV7MS91</accession>
<dbReference type="Proteomes" id="UP001066276">
    <property type="component" value="Chromosome 9"/>
</dbReference>
<sequence>MKVGSRRVERSAVVKREAATEEWGAAALEDRSATTDGTPKEKKSWTSERTSRRPRRCNANLPATLQEKRGNHRCVPGTNKGAQGG</sequence>
<protein>
    <submittedName>
        <fullName evidence="2">Uncharacterized protein</fullName>
    </submittedName>
</protein>
<organism evidence="2 3">
    <name type="scientific">Pleurodeles waltl</name>
    <name type="common">Iberian ribbed newt</name>
    <dbReference type="NCBI Taxonomy" id="8319"/>
    <lineage>
        <taxon>Eukaryota</taxon>
        <taxon>Metazoa</taxon>
        <taxon>Chordata</taxon>
        <taxon>Craniata</taxon>
        <taxon>Vertebrata</taxon>
        <taxon>Euteleostomi</taxon>
        <taxon>Amphibia</taxon>
        <taxon>Batrachia</taxon>
        <taxon>Caudata</taxon>
        <taxon>Salamandroidea</taxon>
        <taxon>Salamandridae</taxon>
        <taxon>Pleurodelinae</taxon>
        <taxon>Pleurodeles</taxon>
    </lineage>
</organism>
<dbReference type="AlphaFoldDB" id="A0AAV7MS91"/>
<gene>
    <name evidence="2" type="ORF">NDU88_001264</name>
</gene>
<evidence type="ECO:0000313" key="3">
    <source>
        <dbReference type="Proteomes" id="UP001066276"/>
    </source>
</evidence>
<evidence type="ECO:0000313" key="2">
    <source>
        <dbReference type="EMBL" id="KAJ1103843.1"/>
    </source>
</evidence>